<accession>A0A1U8E0K3</accession>
<reference evidence="3" key="2">
    <citation type="journal article" date="2014" name="Nat. Genet.">
        <title>Genome sequence of the hot pepper provides insights into the evolution of pungency in Capsicum species.</title>
        <authorList>
            <person name="Kim S."/>
            <person name="Park M."/>
            <person name="Yeom S.I."/>
            <person name="Kim Y.M."/>
            <person name="Lee J.M."/>
            <person name="Lee H.A."/>
            <person name="Seo E."/>
            <person name="Choi J."/>
            <person name="Cheong K."/>
            <person name="Kim K.T."/>
            <person name="Jung K."/>
            <person name="Lee G.W."/>
            <person name="Oh S.K."/>
            <person name="Bae C."/>
            <person name="Kim S.B."/>
            <person name="Lee H.Y."/>
            <person name="Kim S.Y."/>
            <person name="Kim M.S."/>
            <person name="Kang B.C."/>
            <person name="Jo Y.D."/>
            <person name="Yang H.B."/>
            <person name="Jeong H.J."/>
            <person name="Kang W.H."/>
            <person name="Kwon J.K."/>
            <person name="Shin C."/>
            <person name="Lim J.Y."/>
            <person name="Park J.H."/>
            <person name="Huh J.H."/>
            <person name="Kim J.S."/>
            <person name="Kim B.D."/>
            <person name="Cohen O."/>
            <person name="Paran I."/>
            <person name="Suh M.C."/>
            <person name="Lee S.B."/>
            <person name="Kim Y.K."/>
            <person name="Shin Y."/>
            <person name="Noh S.J."/>
            <person name="Park J."/>
            <person name="Seo Y.S."/>
            <person name="Kwon S.Y."/>
            <person name="Kim H.A."/>
            <person name="Park J.M."/>
            <person name="Kim H.J."/>
            <person name="Choi S.B."/>
            <person name="Bosland P.W."/>
            <person name="Reeves G."/>
            <person name="Jo S.H."/>
            <person name="Lee B.W."/>
            <person name="Cho H.T."/>
            <person name="Choi H.S."/>
            <person name="Lee M.S."/>
            <person name="Yu Y."/>
            <person name="Do Choi Y."/>
            <person name="Park B.S."/>
            <person name="van Deynze A."/>
            <person name="Ashrafi H."/>
            <person name="Hill T."/>
            <person name="Kim W.T."/>
            <person name="Pai H.S."/>
            <person name="Ahn H.K."/>
            <person name="Yeam I."/>
            <person name="Giovannoni J.J."/>
            <person name="Rose J.K."/>
            <person name="Sorensen I."/>
            <person name="Lee S.J."/>
            <person name="Kim R.W."/>
            <person name="Choi I.Y."/>
            <person name="Choi B.S."/>
            <person name="Lim J.S."/>
            <person name="Lee Y.H."/>
            <person name="Choi D."/>
        </authorList>
    </citation>
    <scope>NUCLEOTIDE SEQUENCE [LARGE SCALE GENOMIC DNA]</scope>
</reference>
<dbReference type="GeneID" id="19989149"/>
<dbReference type="OrthoDB" id="414945at2759"/>
<dbReference type="PANTHER" id="PTHR11439">
    <property type="entry name" value="GAG-POL-RELATED RETROTRANSPOSON"/>
    <property type="match status" value="1"/>
</dbReference>
<dbReference type="STRING" id="4072.A0A075W265"/>
<dbReference type="EMBL" id="AYRZ02000009">
    <property type="protein sequence ID" value="PHT72823.1"/>
    <property type="molecule type" value="Genomic_DNA"/>
</dbReference>
<reference evidence="3 4" key="4">
    <citation type="journal article" date="2017" name="Genome Biol.">
        <title>New reference genome sequences of hot pepper reveal the massive evolution of plant disease-resistance genes by retroduplication.</title>
        <authorList>
            <person name="Kim S."/>
            <person name="Park J."/>
            <person name="Yeom S.I."/>
            <person name="Kim Y.M."/>
            <person name="Seo E."/>
            <person name="Kim K.T."/>
            <person name="Kim M.S."/>
            <person name="Lee J.M."/>
            <person name="Cheong K."/>
            <person name="Shin H.S."/>
            <person name="Kim S.B."/>
            <person name="Han K."/>
            <person name="Lee J."/>
            <person name="Park M."/>
            <person name="Lee H.A."/>
            <person name="Lee H.Y."/>
            <person name="Lee Y."/>
            <person name="Oh S."/>
            <person name="Lee J.H."/>
            <person name="Choi E."/>
            <person name="Choi E."/>
            <person name="Lee S.E."/>
            <person name="Jeon J."/>
            <person name="Kim H."/>
            <person name="Choi G."/>
            <person name="Song H."/>
            <person name="Lee J."/>
            <person name="Lee S.C."/>
            <person name="Kwon J.K."/>
            <person name="Lee H.Y."/>
            <person name="Koo N."/>
            <person name="Hong Y."/>
            <person name="Kim R.W."/>
            <person name="Kang W.H."/>
            <person name="Huh J.H."/>
            <person name="Kang B.C."/>
            <person name="Yang T.J."/>
            <person name="Lee Y.H."/>
            <person name="Bennetzen J.L."/>
            <person name="Choi D."/>
        </authorList>
    </citation>
    <scope>NUCLEOTIDE SEQUENCE [LARGE SCALE GENOMIC DNA]</scope>
    <source>
        <strain evidence="4">cv. CM334</strain>
    </source>
</reference>
<evidence type="ECO:0000313" key="4">
    <source>
        <dbReference type="Proteomes" id="UP000222542"/>
    </source>
</evidence>
<reference evidence="2" key="3">
    <citation type="submission" date="2014-05" db="EMBL/GenBank/DDBJ databases">
        <title>Capsicum annuum strain Jeju mitochondrial DNA, complete genome.</title>
        <authorList>
            <person name="Jo Y.D."/>
            <person name="Choi Y."/>
            <person name="Kim D.-H."/>
            <person name="Kim B.-D."/>
            <person name="Kang B.-C."/>
        </authorList>
    </citation>
    <scope>NUCLEOTIDE SEQUENCE</scope>
</reference>
<dbReference type="AlphaFoldDB" id="A0A075W265"/>
<dbReference type="KEGG" id="cann:19989149"/>
<dbReference type="EMBL" id="KJ865409">
    <property type="protein sequence ID" value="AIG89816.1"/>
    <property type="molecule type" value="Genomic_DNA"/>
</dbReference>
<dbReference type="OMA" id="DIAYAMH"/>
<organism evidence="2">
    <name type="scientific">Capsicum annuum</name>
    <name type="common">Capsicum pepper</name>
    <dbReference type="NCBI Taxonomy" id="4072"/>
    <lineage>
        <taxon>Eukaryota</taxon>
        <taxon>Viridiplantae</taxon>
        <taxon>Streptophyta</taxon>
        <taxon>Embryophyta</taxon>
        <taxon>Tracheophyta</taxon>
        <taxon>Spermatophyta</taxon>
        <taxon>Magnoliopsida</taxon>
        <taxon>eudicotyledons</taxon>
        <taxon>Gunneridae</taxon>
        <taxon>Pentapetalae</taxon>
        <taxon>asterids</taxon>
        <taxon>lamiids</taxon>
        <taxon>Solanales</taxon>
        <taxon>Solanaceae</taxon>
        <taxon>Solanoideae</taxon>
        <taxon>Capsiceae</taxon>
        <taxon>Capsicum</taxon>
    </lineage>
</organism>
<evidence type="ECO:0000313" key="1">
    <source>
        <dbReference type="EMBL" id="AIG89816.1"/>
    </source>
</evidence>
<dbReference type="EMBL" id="KJ865410">
    <property type="protein sequence ID" value="AIG90161.1"/>
    <property type="molecule type" value="Genomic_DNA"/>
</dbReference>
<sequence>MLGCKAAISPIEENHKLEEKRKEPLDDAGIRGLWENVRYLTITRPDITYAVGLVSQYMHAPCQAHLHVVYRILRYLKGYLGKGMIYTNHGHGRVEIYSNADWGGSVEDRRSTSG</sequence>
<geneLocation type="mitochondrion" evidence="2"/>
<keyword evidence="4" id="KW-1185">Reference proteome</keyword>
<evidence type="ECO:0008006" key="5">
    <source>
        <dbReference type="Google" id="ProtNLM"/>
    </source>
</evidence>
<name>A0A075W265_CAPAN</name>
<dbReference type="RefSeq" id="YP_009049803.1">
    <property type="nucleotide sequence ID" value="NC_024624.1"/>
</dbReference>
<dbReference type="Proteomes" id="UP000222542">
    <property type="component" value="Unassembled WGS sequence"/>
</dbReference>
<evidence type="ECO:0000313" key="3">
    <source>
        <dbReference type="EMBL" id="PHT72823.1"/>
    </source>
</evidence>
<gene>
    <name evidence="2" type="primary">orf114b</name>
    <name evidence="3" type="ORF">T459_23608</name>
</gene>
<dbReference type="Gramene" id="PHT72823">
    <property type="protein sequence ID" value="PHT72823"/>
    <property type="gene ID" value="T459_23608"/>
</dbReference>
<proteinExistence type="predicted"/>
<protein>
    <recommendedName>
        <fullName evidence="5">Mitochondrial protein</fullName>
    </recommendedName>
</protein>
<accession>A0A075W265</accession>
<keyword evidence="2" id="KW-0496">Mitochondrion</keyword>
<reference evidence="1" key="1">
    <citation type="journal article" date="2014" name="BMC Genomics">
        <title>Extensive structural variations between mitochondrial genomes of CMS and normal peppers (Capsicum annuum L.) revealed by complete nucleotide sequencing.</title>
        <authorList>
            <person name="Jo Y.D."/>
            <person name="Choi Y."/>
            <person name="Kim D.H."/>
            <person name="Kim B.D."/>
            <person name="Kang B.C."/>
        </authorList>
    </citation>
    <scope>NUCLEOTIDE SEQUENCE</scope>
</reference>
<dbReference type="PANTHER" id="PTHR11439:SF463">
    <property type="entry name" value="REVERSE TRANSCRIPTASE TY1_COPIA-TYPE DOMAIN-CONTAINING PROTEIN"/>
    <property type="match status" value="1"/>
</dbReference>
<evidence type="ECO:0000313" key="2">
    <source>
        <dbReference type="EMBL" id="AIG90161.1"/>
    </source>
</evidence>